<gene>
    <name evidence="10" type="ORF">Bca52824_096624</name>
</gene>
<dbReference type="GO" id="GO:0016020">
    <property type="term" value="C:membrane"/>
    <property type="evidence" value="ECO:0007669"/>
    <property type="project" value="InterPro"/>
</dbReference>
<evidence type="ECO:0000313" key="10">
    <source>
        <dbReference type="EMBL" id="KAG2241392.1"/>
    </source>
</evidence>
<comment type="caution">
    <text evidence="10">The sequence shown here is derived from an EMBL/GenBank/DDBJ whole genome shotgun (WGS) entry which is preliminary data.</text>
</comment>
<feature type="transmembrane region" description="Helical" evidence="9">
    <location>
        <begin position="434"/>
        <end position="452"/>
    </location>
</feature>
<dbReference type="Gene3D" id="3.90.550.10">
    <property type="entry name" value="Spore Coat Polysaccharide Biosynthesis Protein SpsA, Chain A"/>
    <property type="match status" value="1"/>
</dbReference>
<evidence type="ECO:0008006" key="12">
    <source>
        <dbReference type="Google" id="ProtNLM"/>
    </source>
</evidence>
<feature type="binding site" evidence="8">
    <location>
        <position position="65"/>
    </location>
    <ligand>
        <name>Mn(2+)</name>
        <dbReference type="ChEBI" id="CHEBI:29035"/>
    </ligand>
</feature>
<evidence type="ECO:0000313" key="11">
    <source>
        <dbReference type="Proteomes" id="UP000886595"/>
    </source>
</evidence>
<keyword evidence="2" id="KW-0328">Glycosyltransferase</keyword>
<keyword evidence="6 9" id="KW-0472">Membrane</keyword>
<keyword evidence="11" id="KW-1185">Reference proteome</keyword>
<dbReference type="InterPro" id="IPR029044">
    <property type="entry name" value="Nucleotide-diphossugar_trans"/>
</dbReference>
<feature type="transmembrane region" description="Helical" evidence="9">
    <location>
        <begin position="306"/>
        <end position="328"/>
    </location>
</feature>
<sequence>MAARIETAARLGRIPDEWDSDATRRNHGTILQILVDARKDNKVTTVPTLVYLSREKRPEHHHHFKAGAMNALIRVSSKITCGRIILNLDCDMYSNNSKSARDIAFVQFPQCFENLTKNDLYGSMMRVGYDVEFNGLDGNGGPLYIGTGCFHRRDVICGRKYGEVEVEEEEEEYEDVSETEMIKALASCTYEENSQWGKEMGVKYGCPVEDVITGLEIKCRGWKSAYLNPKIKLLSHRRWSEGDFQVLLSEYSPVWYGQGKIGLGLILGYCCYCLWAPSSVPVLVYSVLTSLCLFKGIPLFPKVWSWWFIPFGYVTVAANAYSLAEFLWCGGTLRGWWNEQRMWLYRRTSSFLFGFIDTIKKKLGVSESAFVITAKVAEEEAAERYEKEVMEFGVESPMFLLLGTLGMLNLFCFVAAVMRLVLTSREAGGDIQTMGLQFVITGVLVVINWPLYEGMLLRRDKGKMPMTVTVKSFVLALSACTCVAFL</sequence>
<feature type="transmembrane region" description="Helical" evidence="9">
    <location>
        <begin position="398"/>
        <end position="422"/>
    </location>
</feature>
<proteinExistence type="predicted"/>
<keyword evidence="5 9" id="KW-1133">Transmembrane helix</keyword>
<accession>A0A8X7NZ83</accession>
<dbReference type="GO" id="GO:0016760">
    <property type="term" value="F:cellulose synthase (UDP-forming) activity"/>
    <property type="evidence" value="ECO:0007669"/>
    <property type="project" value="InterPro"/>
</dbReference>
<evidence type="ECO:0000256" key="5">
    <source>
        <dbReference type="ARBA" id="ARBA00022989"/>
    </source>
</evidence>
<dbReference type="AlphaFoldDB" id="A0A8X7NZ83"/>
<reference evidence="10 11" key="1">
    <citation type="submission" date="2020-02" db="EMBL/GenBank/DDBJ databases">
        <authorList>
            <person name="Ma Q."/>
            <person name="Huang Y."/>
            <person name="Song X."/>
            <person name="Pei D."/>
        </authorList>
    </citation>
    <scope>NUCLEOTIDE SEQUENCE [LARGE SCALE GENOMIC DNA]</scope>
    <source>
        <strain evidence="10">Sxm20200214</strain>
        <tissue evidence="10">Leaf</tissue>
    </source>
</reference>
<comment type="subcellular location">
    <subcellularLocation>
        <location evidence="1">Endomembrane system</location>
        <topology evidence="1">Multi-pass membrane protein</topology>
    </subcellularLocation>
</comment>
<dbReference type="InterPro" id="IPR005150">
    <property type="entry name" value="Cellulose_synth"/>
</dbReference>
<evidence type="ECO:0000256" key="8">
    <source>
        <dbReference type="PIRSR" id="PIRSR605150-3"/>
    </source>
</evidence>
<keyword evidence="4 9" id="KW-0812">Transmembrane</keyword>
<evidence type="ECO:0000256" key="6">
    <source>
        <dbReference type="ARBA" id="ARBA00023136"/>
    </source>
</evidence>
<evidence type="ECO:0000256" key="1">
    <source>
        <dbReference type="ARBA" id="ARBA00004127"/>
    </source>
</evidence>
<dbReference type="GO" id="GO:0071555">
    <property type="term" value="P:cell wall organization"/>
    <property type="evidence" value="ECO:0007669"/>
    <property type="project" value="UniProtKB-KW"/>
</dbReference>
<dbReference type="OrthoDB" id="72851at2759"/>
<dbReference type="PANTHER" id="PTHR13301">
    <property type="entry name" value="X-BOX TRANSCRIPTION FACTOR-RELATED"/>
    <property type="match status" value="1"/>
</dbReference>
<feature type="binding site" evidence="8">
    <location>
        <position position="89"/>
    </location>
    <ligand>
        <name>Mn(2+)</name>
        <dbReference type="ChEBI" id="CHEBI:29035"/>
    </ligand>
</feature>
<dbReference type="GO" id="GO:0012505">
    <property type="term" value="C:endomembrane system"/>
    <property type="evidence" value="ECO:0007669"/>
    <property type="project" value="UniProtKB-SubCell"/>
</dbReference>
<keyword evidence="3" id="KW-0808">Transferase</keyword>
<evidence type="ECO:0000256" key="3">
    <source>
        <dbReference type="ARBA" id="ARBA00022679"/>
    </source>
</evidence>
<dbReference type="GO" id="GO:0030244">
    <property type="term" value="P:cellulose biosynthetic process"/>
    <property type="evidence" value="ECO:0007669"/>
    <property type="project" value="InterPro"/>
</dbReference>
<dbReference type="Pfam" id="PF03552">
    <property type="entry name" value="Cellulose_synt"/>
    <property type="match status" value="2"/>
</dbReference>
<evidence type="ECO:0000256" key="2">
    <source>
        <dbReference type="ARBA" id="ARBA00022676"/>
    </source>
</evidence>
<organism evidence="10 11">
    <name type="scientific">Brassica carinata</name>
    <name type="common">Ethiopian mustard</name>
    <name type="synonym">Abyssinian cabbage</name>
    <dbReference type="NCBI Taxonomy" id="52824"/>
    <lineage>
        <taxon>Eukaryota</taxon>
        <taxon>Viridiplantae</taxon>
        <taxon>Streptophyta</taxon>
        <taxon>Embryophyta</taxon>
        <taxon>Tracheophyta</taxon>
        <taxon>Spermatophyta</taxon>
        <taxon>Magnoliopsida</taxon>
        <taxon>eudicotyledons</taxon>
        <taxon>Gunneridae</taxon>
        <taxon>Pentapetalae</taxon>
        <taxon>rosids</taxon>
        <taxon>malvids</taxon>
        <taxon>Brassicales</taxon>
        <taxon>Brassicaceae</taxon>
        <taxon>Brassiceae</taxon>
        <taxon>Brassica</taxon>
    </lineage>
</organism>
<evidence type="ECO:0000256" key="7">
    <source>
        <dbReference type="ARBA" id="ARBA00023316"/>
    </source>
</evidence>
<evidence type="ECO:0000256" key="9">
    <source>
        <dbReference type="SAM" id="Phobius"/>
    </source>
</evidence>
<dbReference type="Proteomes" id="UP000886595">
    <property type="component" value="Unassembled WGS sequence"/>
</dbReference>
<evidence type="ECO:0000256" key="4">
    <source>
        <dbReference type="ARBA" id="ARBA00022692"/>
    </source>
</evidence>
<dbReference type="EMBL" id="JAAMPC010001050">
    <property type="protein sequence ID" value="KAG2241392.1"/>
    <property type="molecule type" value="Genomic_DNA"/>
</dbReference>
<name>A0A8X7NZ83_BRACI</name>
<keyword evidence="7" id="KW-0961">Cell wall biogenesis/degradation</keyword>
<feature type="transmembrane region" description="Helical" evidence="9">
    <location>
        <begin position="274"/>
        <end position="294"/>
    </location>
</feature>
<protein>
    <recommendedName>
        <fullName evidence="12">Cellulose synthase-like protein E1</fullName>
    </recommendedName>
</protein>